<dbReference type="InterPro" id="IPR007410">
    <property type="entry name" value="LpqE-like"/>
</dbReference>
<evidence type="ECO:0000313" key="2">
    <source>
        <dbReference type="EMBL" id="MCR0982649.1"/>
    </source>
</evidence>
<reference evidence="2 3" key="1">
    <citation type="submission" date="2022-06" db="EMBL/GenBank/DDBJ databases">
        <title>Roseomonas CN29.</title>
        <authorList>
            <person name="Cheng Y."/>
            <person name="He X."/>
        </authorList>
    </citation>
    <scope>NUCLEOTIDE SEQUENCE [LARGE SCALE GENOMIC DNA]</scope>
    <source>
        <strain evidence="2 3">CN29</strain>
    </source>
</reference>
<dbReference type="PANTHER" id="PTHR36302:SF1">
    <property type="entry name" value="COPPER CHAPERONE PCU(A)C"/>
    <property type="match status" value="1"/>
</dbReference>
<accession>A0ABT1X3G8</accession>
<keyword evidence="1" id="KW-0732">Signal</keyword>
<proteinExistence type="predicted"/>
<feature type="chain" id="PRO_5046900512" evidence="1">
    <location>
        <begin position="23"/>
        <end position="158"/>
    </location>
</feature>
<comment type="caution">
    <text evidence="2">The sequence shown here is derived from an EMBL/GenBank/DDBJ whole genome shotgun (WGS) entry which is preliminary data.</text>
</comment>
<organism evidence="2 3">
    <name type="scientific">Roseomonas populi</name>
    <dbReference type="NCBI Taxonomy" id="3121582"/>
    <lineage>
        <taxon>Bacteria</taxon>
        <taxon>Pseudomonadati</taxon>
        <taxon>Pseudomonadota</taxon>
        <taxon>Alphaproteobacteria</taxon>
        <taxon>Acetobacterales</taxon>
        <taxon>Roseomonadaceae</taxon>
        <taxon>Roseomonas</taxon>
    </lineage>
</organism>
<dbReference type="SUPFAM" id="SSF110087">
    <property type="entry name" value="DR1885-like metal-binding protein"/>
    <property type="match status" value="1"/>
</dbReference>
<dbReference type="PANTHER" id="PTHR36302">
    <property type="entry name" value="BLR7088 PROTEIN"/>
    <property type="match status" value="1"/>
</dbReference>
<name>A0ABT1X3G8_9PROT</name>
<feature type="signal peptide" evidence="1">
    <location>
        <begin position="1"/>
        <end position="22"/>
    </location>
</feature>
<dbReference type="Pfam" id="PF04314">
    <property type="entry name" value="PCuAC"/>
    <property type="match status" value="1"/>
</dbReference>
<dbReference type="Gene3D" id="2.60.40.1890">
    <property type="entry name" value="PCu(A)C copper chaperone"/>
    <property type="match status" value="1"/>
</dbReference>
<dbReference type="InterPro" id="IPR036182">
    <property type="entry name" value="PCuAC_sf"/>
</dbReference>
<evidence type="ECO:0000313" key="3">
    <source>
        <dbReference type="Proteomes" id="UP001524642"/>
    </source>
</evidence>
<dbReference type="Proteomes" id="UP001524642">
    <property type="component" value="Unassembled WGS sequence"/>
</dbReference>
<evidence type="ECO:0000256" key="1">
    <source>
        <dbReference type="SAM" id="SignalP"/>
    </source>
</evidence>
<keyword evidence="3" id="KW-1185">Reference proteome</keyword>
<protein>
    <submittedName>
        <fullName evidence="2">Copper chaperone PCu(A)C</fullName>
    </submittedName>
</protein>
<gene>
    <name evidence="2" type="ORF">NRP21_11370</name>
</gene>
<dbReference type="EMBL" id="JANJOU010000008">
    <property type="protein sequence ID" value="MCR0982649.1"/>
    <property type="molecule type" value="Genomic_DNA"/>
</dbReference>
<sequence>MSIPRRAAIAAALALAPALVAAQQPPPGGVAVEQPWMRAAIQGGTGGAFLTLRNTGSQPDRLVSASSPAARAVELHTTVRDGDVMRMQPVQAIEVPAGGSVTLRPGGLHVMLVGLAQAAQPGSSVPLTLTFERAGAVPVQLAVQAAGASGPAGHANQH</sequence>
<dbReference type="RefSeq" id="WP_257716317.1">
    <property type="nucleotide sequence ID" value="NZ_JANJOU010000008.1"/>
</dbReference>
<dbReference type="InterPro" id="IPR058248">
    <property type="entry name" value="Lxx211020-like"/>
</dbReference>